<dbReference type="OrthoDB" id="10264585at2759"/>
<organism evidence="11 12">
    <name type="scientific">Zygosaccharomyces rouxii</name>
    <dbReference type="NCBI Taxonomy" id="4956"/>
    <lineage>
        <taxon>Eukaryota</taxon>
        <taxon>Fungi</taxon>
        <taxon>Dikarya</taxon>
        <taxon>Ascomycota</taxon>
        <taxon>Saccharomycotina</taxon>
        <taxon>Saccharomycetes</taxon>
        <taxon>Saccharomycetales</taxon>
        <taxon>Saccharomycetaceae</taxon>
        <taxon>Zygosaccharomyces</taxon>
    </lineage>
</organism>
<dbReference type="InterPro" id="IPR002314">
    <property type="entry name" value="aa-tRNA-synt_IIb"/>
</dbReference>
<dbReference type="PIRSF" id="PIRSF001529">
    <property type="entry name" value="Ser-tRNA-synth_IIa"/>
    <property type="match status" value="1"/>
</dbReference>
<gene>
    <name evidence="11" type="ORF">ZYGR_0AI02730</name>
</gene>
<evidence type="ECO:0000313" key="12">
    <source>
        <dbReference type="Proteomes" id="UP000187013"/>
    </source>
</evidence>
<feature type="site" description="Important for serine binding" evidence="8">
    <location>
        <position position="404"/>
    </location>
</feature>
<keyword evidence="3" id="KW-0547">Nucleotide-binding</keyword>
<feature type="binding site" evidence="9">
    <location>
        <begin position="281"/>
        <end position="283"/>
    </location>
    <ligand>
        <name>ATP</name>
        <dbReference type="ChEBI" id="CHEBI:30616"/>
    </ligand>
</feature>
<feature type="binding site" evidence="8">
    <location>
        <position position="402"/>
    </location>
    <ligand>
        <name>L-serine</name>
        <dbReference type="ChEBI" id="CHEBI:33384"/>
    </ligand>
</feature>
<keyword evidence="4 9" id="KW-0067">ATP-binding</keyword>
<dbReference type="Proteomes" id="UP000187013">
    <property type="component" value="Unassembled WGS sequence"/>
</dbReference>
<evidence type="ECO:0000259" key="10">
    <source>
        <dbReference type="PROSITE" id="PS50862"/>
    </source>
</evidence>
<dbReference type="GO" id="GO:0005524">
    <property type="term" value="F:ATP binding"/>
    <property type="evidence" value="ECO:0007669"/>
    <property type="project" value="UniProtKB-KW"/>
</dbReference>
<dbReference type="InterPro" id="IPR045864">
    <property type="entry name" value="aa-tRNA-synth_II/BPL/LPL"/>
</dbReference>
<feature type="binding site" evidence="8">
    <location>
        <position position="281"/>
    </location>
    <ligand>
        <name>L-serine</name>
        <dbReference type="ChEBI" id="CHEBI:33384"/>
    </ligand>
</feature>
<dbReference type="InterPro" id="IPR010978">
    <property type="entry name" value="tRNA-bd_arm"/>
</dbReference>
<evidence type="ECO:0000256" key="4">
    <source>
        <dbReference type="ARBA" id="ARBA00022840"/>
    </source>
</evidence>
<dbReference type="EMBL" id="BDGX01000035">
    <property type="protein sequence ID" value="GAV52991.1"/>
    <property type="molecule type" value="Genomic_DNA"/>
</dbReference>
<feature type="binding site" evidence="8">
    <location>
        <position position="304"/>
    </location>
    <ligand>
        <name>L-serine</name>
        <dbReference type="ChEBI" id="CHEBI:33384"/>
    </ligand>
</feature>
<dbReference type="EC" id="6.1.1.11" evidence="1"/>
<feature type="binding site" evidence="9">
    <location>
        <begin position="368"/>
        <end position="371"/>
    </location>
    <ligand>
        <name>ATP</name>
        <dbReference type="ChEBI" id="CHEBI:30616"/>
    </ligand>
</feature>
<evidence type="ECO:0000256" key="5">
    <source>
        <dbReference type="ARBA" id="ARBA00023146"/>
    </source>
</evidence>
<protein>
    <recommendedName>
        <fullName evidence="1">serine--tRNA ligase</fullName>
        <ecNumber evidence="1">6.1.1.11</ecNumber>
    </recommendedName>
    <alternativeName>
        <fullName evidence="6">Seryl-tRNA synthetase</fullName>
    </alternativeName>
    <alternativeName>
        <fullName evidence="7">Seryl-tRNA(Ser) synthetase</fullName>
    </alternativeName>
</protein>
<reference evidence="11 12" key="1">
    <citation type="submission" date="2016-08" db="EMBL/GenBank/DDBJ databases">
        <title>Draft genome sequence of allopolyploid Zygosaccharomyces rouxii.</title>
        <authorList>
            <person name="Watanabe J."/>
            <person name="Uehara K."/>
            <person name="Mogi Y."/>
            <person name="Tsukioka Y."/>
        </authorList>
    </citation>
    <scope>NUCLEOTIDE SEQUENCE [LARGE SCALE GENOMIC DNA]</scope>
    <source>
        <strain evidence="11 12">NBRC 110957</strain>
    </source>
</reference>
<evidence type="ECO:0000256" key="8">
    <source>
        <dbReference type="PIRSR" id="PIRSR001529-1"/>
    </source>
</evidence>
<feature type="domain" description="Aminoacyl-transfer RNA synthetases class-II family profile" evidence="10">
    <location>
        <begin position="156"/>
        <end position="430"/>
    </location>
</feature>
<evidence type="ECO:0000256" key="3">
    <source>
        <dbReference type="ARBA" id="ARBA00022741"/>
    </source>
</evidence>
<dbReference type="Gene3D" id="3.30.930.10">
    <property type="entry name" value="Bira Bifunctional Protein, Domain 2"/>
    <property type="match status" value="1"/>
</dbReference>
<dbReference type="InterPro" id="IPR006195">
    <property type="entry name" value="aa-tRNA-synth_II"/>
</dbReference>
<dbReference type="SUPFAM" id="SSF46589">
    <property type="entry name" value="tRNA-binding arm"/>
    <property type="match status" value="1"/>
</dbReference>
<dbReference type="PANTHER" id="PTHR11778">
    <property type="entry name" value="SERYL-TRNA SYNTHETASE"/>
    <property type="match status" value="1"/>
</dbReference>
<dbReference type="NCBIfam" id="TIGR00414">
    <property type="entry name" value="serS"/>
    <property type="match status" value="1"/>
</dbReference>
<dbReference type="PROSITE" id="PS50862">
    <property type="entry name" value="AA_TRNA_LIGASE_II"/>
    <property type="match status" value="1"/>
</dbReference>
<evidence type="ECO:0000256" key="9">
    <source>
        <dbReference type="PIRSR" id="PIRSR001529-2"/>
    </source>
</evidence>
<keyword evidence="5" id="KW-0030">Aminoacyl-tRNA synthetase</keyword>
<dbReference type="GO" id="GO:0006434">
    <property type="term" value="P:seryl-tRNA aminoacylation"/>
    <property type="evidence" value="ECO:0007669"/>
    <property type="project" value="InterPro"/>
</dbReference>
<dbReference type="AlphaFoldDB" id="A0A1Q3ABI3"/>
<comment type="caution">
    <text evidence="11">The sequence shown here is derived from an EMBL/GenBank/DDBJ whole genome shotgun (WGS) entry which is preliminary data.</text>
</comment>
<sequence>MWKRGFHTSRYSQFLRKPQFDVKGVIRDLTQHQYSIERRQIVKGSELLSRLQCIKSQYEEANQLDKGIAQVQSKRKSLEQSLKKDKSLARELASGLKQCKLEFQELNSQVSTRRDEIQDVLQNLPNLIHKSVPDESPEIFHWIRPRSSYDADVGRDHVKIMVNKGMVDFQTASNVTGNSWYYLFGKGAQLEHALVSFALNKASKAGFQFCIPPSIARNEIIDACGFRPRDMNDEQQIYHLQNTDQGLTATAEIALAGYGANKVMDLSRGPIQLVGTSRSYRAEAGARGKDTRGLYRVHEFTKVELFCWSKPEDSEHILEKMRSLQIEIVDSLGLSAKVLNMPANDLGAPACQKFDIEAWMPGRGEFGEITSTSNCLDYQSRRMNTKYKDIGTGKLEYVHTLNGTAMAVPRVILAIVENGYNPVNDTITIPECLREFMNGQAYI</sequence>
<dbReference type="SUPFAM" id="SSF55681">
    <property type="entry name" value="Class II aaRS and biotin synthetases"/>
    <property type="match status" value="1"/>
</dbReference>
<feature type="binding site" evidence="9">
    <location>
        <begin position="297"/>
        <end position="300"/>
    </location>
    <ligand>
        <name>ATP</name>
        <dbReference type="ChEBI" id="CHEBI:30616"/>
    </ligand>
</feature>
<dbReference type="PRINTS" id="PR00981">
    <property type="entry name" value="TRNASYNTHSER"/>
</dbReference>
<keyword evidence="2" id="KW-0436">Ligase</keyword>
<evidence type="ECO:0000256" key="6">
    <source>
        <dbReference type="ARBA" id="ARBA00031113"/>
    </source>
</evidence>
<dbReference type="Pfam" id="PF00587">
    <property type="entry name" value="tRNA-synt_2b"/>
    <property type="match status" value="1"/>
</dbReference>
<evidence type="ECO:0000256" key="2">
    <source>
        <dbReference type="ARBA" id="ARBA00022598"/>
    </source>
</evidence>
<dbReference type="InterPro" id="IPR002317">
    <property type="entry name" value="Ser-tRNA-ligase_type_1"/>
</dbReference>
<name>A0A1Q3ABI3_ZYGRO</name>
<accession>A0A1Q3ABI3</accession>
<evidence type="ECO:0000313" key="11">
    <source>
        <dbReference type="EMBL" id="GAV52991.1"/>
    </source>
</evidence>
<evidence type="ECO:0000256" key="7">
    <source>
        <dbReference type="ARBA" id="ARBA00034892"/>
    </source>
</evidence>
<dbReference type="GO" id="GO:0004828">
    <property type="term" value="F:serine-tRNA ligase activity"/>
    <property type="evidence" value="ECO:0007669"/>
    <property type="project" value="UniProtKB-EC"/>
</dbReference>
<feature type="binding site" evidence="8">
    <location>
        <position position="250"/>
    </location>
    <ligand>
        <name>L-serine</name>
        <dbReference type="ChEBI" id="CHEBI:33384"/>
    </ligand>
</feature>
<evidence type="ECO:0000256" key="1">
    <source>
        <dbReference type="ARBA" id="ARBA00012840"/>
    </source>
</evidence>
<proteinExistence type="predicted"/>